<comment type="catalytic activity">
    <reaction evidence="2">
        <text>3',5'-cyclic CMP + H2O = CMP + H(+)</text>
        <dbReference type="Rhea" id="RHEA:72675"/>
        <dbReference type="ChEBI" id="CHEBI:15377"/>
        <dbReference type="ChEBI" id="CHEBI:15378"/>
        <dbReference type="ChEBI" id="CHEBI:58003"/>
        <dbReference type="ChEBI" id="CHEBI:60377"/>
    </reaction>
    <physiologicalReaction direction="left-to-right" evidence="2">
        <dbReference type="Rhea" id="RHEA:72676"/>
    </physiologicalReaction>
</comment>
<dbReference type="InterPro" id="IPR036866">
    <property type="entry name" value="RibonucZ/Hydroxyglut_hydro"/>
</dbReference>
<sequence>MNIICMGTASAAGSADRDNTYLLVQHEEDCILIDVGGNPLGKLKKLRIPLNRISEVVFTHFHIDHIYGLPSLLWGMWIAGREDALTIRCSKSNEAQLRSLLHSYQTASWPIRFDIRIALFDDGAVTQLFDRNGLTMTAFPSLHAGPTVGLKLVHDGKVTIYSADTRPNEWIREQSPVHTLIHEATTAADSSSQAHSSLDAVLRYYPVERIERIVIVHLSDDEPYEAVLDSCPEQLRRKVTLASDLMTISL</sequence>
<comment type="function">
    <text evidence="3">Counteracts the endogenous Pycsar antiviral defense system. Phosphodiesterase that enables metal-dependent hydrolysis of host cyclic nucleotide Pycsar defense signals such as cCMP and cUMP.</text>
</comment>
<accession>A0ABY4RIC2</accession>
<evidence type="ECO:0000256" key="2">
    <source>
        <dbReference type="ARBA" id="ARBA00034221"/>
    </source>
</evidence>
<evidence type="ECO:0000256" key="1">
    <source>
        <dbReference type="ARBA" id="ARBA00022833"/>
    </source>
</evidence>
<protein>
    <submittedName>
        <fullName evidence="6">Ribonuclease Z</fullName>
        <ecNumber evidence="6">3.1.26.11</ecNumber>
    </submittedName>
</protein>
<proteinExistence type="predicted"/>
<comment type="catalytic activity">
    <reaction evidence="4">
        <text>3',5'-cyclic UMP + H2O = UMP + H(+)</text>
        <dbReference type="Rhea" id="RHEA:70575"/>
        <dbReference type="ChEBI" id="CHEBI:15377"/>
        <dbReference type="ChEBI" id="CHEBI:15378"/>
        <dbReference type="ChEBI" id="CHEBI:57865"/>
        <dbReference type="ChEBI" id="CHEBI:184387"/>
    </reaction>
    <physiologicalReaction direction="left-to-right" evidence="4">
        <dbReference type="Rhea" id="RHEA:70576"/>
    </physiologicalReaction>
</comment>
<dbReference type="CDD" id="cd16272">
    <property type="entry name" value="RNaseZ_MBL-fold"/>
    <property type="match status" value="1"/>
</dbReference>
<keyword evidence="1" id="KW-0862">Zinc</keyword>
<evidence type="ECO:0000256" key="3">
    <source>
        <dbReference type="ARBA" id="ARBA00034301"/>
    </source>
</evidence>
<dbReference type="InterPro" id="IPR001279">
    <property type="entry name" value="Metallo-B-lactamas"/>
</dbReference>
<dbReference type="GO" id="GO:0042781">
    <property type="term" value="F:3'-tRNA processing endoribonuclease activity"/>
    <property type="evidence" value="ECO:0007669"/>
    <property type="project" value="UniProtKB-EC"/>
</dbReference>
<evidence type="ECO:0000313" key="6">
    <source>
        <dbReference type="EMBL" id="UQZ82137.1"/>
    </source>
</evidence>
<dbReference type="PANTHER" id="PTHR46018:SF3">
    <property type="entry name" value="ARYLSULFATASE"/>
    <property type="match status" value="1"/>
</dbReference>
<reference evidence="6" key="1">
    <citation type="submission" date="2018-02" db="EMBL/GenBank/DDBJ databases">
        <authorList>
            <person name="Kim S.-K."/>
            <person name="Jung H.-I."/>
            <person name="Lee S.-W."/>
        </authorList>
    </citation>
    <scope>NUCLEOTIDE SEQUENCE</scope>
    <source>
        <strain evidence="6">SK3146</strain>
    </source>
</reference>
<evidence type="ECO:0000259" key="5">
    <source>
        <dbReference type="SMART" id="SM00849"/>
    </source>
</evidence>
<dbReference type="SUPFAM" id="SSF56281">
    <property type="entry name" value="Metallo-hydrolase/oxidoreductase"/>
    <property type="match status" value="1"/>
</dbReference>
<dbReference type="Gene3D" id="3.60.15.10">
    <property type="entry name" value="Ribonuclease Z/Hydroxyacylglutathione hydrolase-like"/>
    <property type="match status" value="1"/>
</dbReference>
<name>A0ABY4RIC2_9BACL</name>
<dbReference type="EMBL" id="CP027059">
    <property type="protein sequence ID" value="UQZ82137.1"/>
    <property type="molecule type" value="Genomic_DNA"/>
</dbReference>
<organism evidence="6 7">
    <name type="scientific">Paenibacillus konkukensis</name>
    <dbReference type="NCBI Taxonomy" id="2020716"/>
    <lineage>
        <taxon>Bacteria</taxon>
        <taxon>Bacillati</taxon>
        <taxon>Bacillota</taxon>
        <taxon>Bacilli</taxon>
        <taxon>Bacillales</taxon>
        <taxon>Paenibacillaceae</taxon>
        <taxon>Paenibacillus</taxon>
    </lineage>
</organism>
<dbReference type="Pfam" id="PF23023">
    <property type="entry name" value="Anti-Pycsar_Apyc1"/>
    <property type="match status" value="1"/>
</dbReference>
<evidence type="ECO:0000313" key="7">
    <source>
        <dbReference type="Proteomes" id="UP001057134"/>
    </source>
</evidence>
<feature type="domain" description="Metallo-beta-lactamase" evidence="5">
    <location>
        <begin position="18"/>
        <end position="217"/>
    </location>
</feature>
<dbReference type="RefSeq" id="WP_249864312.1">
    <property type="nucleotide sequence ID" value="NZ_CP027059.1"/>
</dbReference>
<gene>
    <name evidence="6" type="primary">rnz_2</name>
    <name evidence="6" type="ORF">SK3146_01294</name>
</gene>
<keyword evidence="7" id="KW-1185">Reference proteome</keyword>
<evidence type="ECO:0000256" key="4">
    <source>
        <dbReference type="ARBA" id="ARBA00048505"/>
    </source>
</evidence>
<keyword evidence="6" id="KW-0378">Hydrolase</keyword>
<reference evidence="6" key="2">
    <citation type="journal article" date="2021" name="J Anim Sci Technol">
        <title>Complete genome sequence of Paenibacillus konkukensis sp. nov. SK3146 as a potential probiotic strain.</title>
        <authorList>
            <person name="Jung H.I."/>
            <person name="Park S."/>
            <person name="Niu K.M."/>
            <person name="Lee S.W."/>
            <person name="Kothari D."/>
            <person name="Yi K.J."/>
            <person name="Kim S.K."/>
        </authorList>
    </citation>
    <scope>NUCLEOTIDE SEQUENCE</scope>
    <source>
        <strain evidence="6">SK3146</strain>
    </source>
</reference>
<dbReference type="Proteomes" id="UP001057134">
    <property type="component" value="Chromosome"/>
</dbReference>
<dbReference type="PANTHER" id="PTHR46018">
    <property type="entry name" value="ZINC PHOSPHODIESTERASE ELAC PROTEIN 1"/>
    <property type="match status" value="1"/>
</dbReference>
<dbReference type="SMART" id="SM00849">
    <property type="entry name" value="Lactamase_B"/>
    <property type="match status" value="1"/>
</dbReference>
<dbReference type="EC" id="3.1.26.11" evidence="6"/>